<feature type="domain" description="C2H2-type" evidence="7">
    <location>
        <begin position="607"/>
        <end position="636"/>
    </location>
</feature>
<feature type="compositionally biased region" description="Basic residues" evidence="5">
    <location>
        <begin position="475"/>
        <end position="486"/>
    </location>
</feature>
<dbReference type="SUPFAM" id="SSF46565">
    <property type="entry name" value="Chaperone J-domain"/>
    <property type="match status" value="1"/>
</dbReference>
<dbReference type="PROSITE" id="PS50076">
    <property type="entry name" value="DNAJ_2"/>
    <property type="match status" value="1"/>
</dbReference>
<reference evidence="8 9" key="1">
    <citation type="submission" date="2024-10" db="EMBL/GenBank/DDBJ databases">
        <authorList>
            <person name="Kim D."/>
        </authorList>
    </citation>
    <scope>NUCLEOTIDE SEQUENCE [LARGE SCALE GENOMIC DNA]</scope>
    <source>
        <strain evidence="8">Taebaek</strain>
    </source>
</reference>
<keyword evidence="2 4" id="KW-0863">Zinc-finger</keyword>
<dbReference type="Proteomes" id="UP001620645">
    <property type="component" value="Unassembled WGS sequence"/>
</dbReference>
<name>A0ABD2IR36_HETSC</name>
<evidence type="ECO:0000313" key="9">
    <source>
        <dbReference type="Proteomes" id="UP001620645"/>
    </source>
</evidence>
<evidence type="ECO:0000256" key="2">
    <source>
        <dbReference type="ARBA" id="ARBA00022771"/>
    </source>
</evidence>
<dbReference type="Pfam" id="PF12171">
    <property type="entry name" value="zf-C2H2_jaz"/>
    <property type="match status" value="1"/>
</dbReference>
<dbReference type="CDD" id="cd06257">
    <property type="entry name" value="DnaJ"/>
    <property type="match status" value="1"/>
</dbReference>
<dbReference type="PANTHER" id="PTHR44029:SF1">
    <property type="entry name" value="DNAJ HOMOLOG SUBFAMILY C MEMBER 21"/>
    <property type="match status" value="1"/>
</dbReference>
<keyword evidence="3" id="KW-0862">Zinc</keyword>
<organism evidence="8 9">
    <name type="scientific">Heterodera schachtii</name>
    <name type="common">Sugarbeet cyst nematode worm</name>
    <name type="synonym">Tylenchus schachtii</name>
    <dbReference type="NCBI Taxonomy" id="97005"/>
    <lineage>
        <taxon>Eukaryota</taxon>
        <taxon>Metazoa</taxon>
        <taxon>Ecdysozoa</taxon>
        <taxon>Nematoda</taxon>
        <taxon>Chromadorea</taxon>
        <taxon>Rhabditida</taxon>
        <taxon>Tylenchina</taxon>
        <taxon>Tylenchomorpha</taxon>
        <taxon>Tylenchoidea</taxon>
        <taxon>Heteroderidae</taxon>
        <taxon>Heteroderinae</taxon>
        <taxon>Heterodera</taxon>
    </lineage>
</organism>
<dbReference type="PRINTS" id="PR00625">
    <property type="entry name" value="JDOMAIN"/>
</dbReference>
<evidence type="ECO:0000259" key="6">
    <source>
        <dbReference type="PROSITE" id="PS50076"/>
    </source>
</evidence>
<feature type="domain" description="C2H2-type" evidence="7">
    <location>
        <begin position="388"/>
        <end position="412"/>
    </location>
</feature>
<feature type="region of interest" description="Disordered" evidence="5">
    <location>
        <begin position="353"/>
        <end position="381"/>
    </location>
</feature>
<evidence type="ECO:0000256" key="1">
    <source>
        <dbReference type="ARBA" id="ARBA00022723"/>
    </source>
</evidence>
<keyword evidence="1" id="KW-0479">Metal-binding</keyword>
<dbReference type="InterPro" id="IPR036869">
    <property type="entry name" value="J_dom_sf"/>
</dbReference>
<dbReference type="Pfam" id="PF00226">
    <property type="entry name" value="DnaJ"/>
    <property type="match status" value="1"/>
</dbReference>
<dbReference type="Pfam" id="PF21884">
    <property type="entry name" value="ZUO1-like_ZHD"/>
    <property type="match status" value="1"/>
</dbReference>
<keyword evidence="9" id="KW-1185">Reference proteome</keyword>
<evidence type="ECO:0000256" key="3">
    <source>
        <dbReference type="ARBA" id="ARBA00022833"/>
    </source>
</evidence>
<evidence type="ECO:0000256" key="5">
    <source>
        <dbReference type="SAM" id="MobiDB-lite"/>
    </source>
</evidence>
<dbReference type="InterPro" id="IPR001623">
    <property type="entry name" value="DnaJ_domain"/>
</dbReference>
<dbReference type="PROSITE" id="PS00636">
    <property type="entry name" value="DNAJ_1"/>
    <property type="match status" value="1"/>
</dbReference>
<accession>A0ABD2IR36</accession>
<evidence type="ECO:0000259" key="7">
    <source>
        <dbReference type="PROSITE" id="PS50157"/>
    </source>
</evidence>
<dbReference type="InterPro" id="IPR051964">
    <property type="entry name" value="Chaperone_stress_response"/>
</dbReference>
<feature type="region of interest" description="Disordered" evidence="5">
    <location>
        <begin position="244"/>
        <end position="267"/>
    </location>
</feature>
<gene>
    <name evidence="8" type="ORF">niasHS_012613</name>
</gene>
<feature type="domain" description="J" evidence="6">
    <location>
        <begin position="31"/>
        <end position="97"/>
    </location>
</feature>
<dbReference type="AlphaFoldDB" id="A0ABD2IR36"/>
<evidence type="ECO:0000256" key="4">
    <source>
        <dbReference type="PROSITE-ProRule" id="PRU00042"/>
    </source>
</evidence>
<feature type="compositionally biased region" description="Basic and acidic residues" evidence="5">
    <location>
        <begin position="487"/>
        <end position="535"/>
    </location>
</feature>
<dbReference type="PANTHER" id="PTHR44029">
    <property type="entry name" value="DNAJ HOMOLOG SUBFAMILY C MEMBER 21"/>
    <property type="match status" value="1"/>
</dbReference>
<protein>
    <submittedName>
        <fullName evidence="8">Uncharacterized protein</fullName>
    </submittedName>
</protein>
<sequence>MGIWDKFYERAQSFFKESGAAGGSTEPKSRCYYDLLEVSREATDDEIKRSFKRLALQWHPDKNPDRAEECTAYFVLIQQAYEVLLDPQERAFYDRHRENIIYQQQQTTDSTGGVERRDTGINLEPYMSTSCFRQGSGSGVAAGFVGGLFSAAMPSATSPRNVDIELSEEEQEQFFTVYRDLFHKLAAEEYAYIEEPEERNFPVFGKATSDYDTVVAPFYGFWLDFTTQRSFAWLDKWDLRQAPDRPTARAMEKENRKSREQGRKQRSEQVRKVVEFVRRYDVRVQRAKELQKERNARIHQIVEEQRLQTIRRNLENMPTFERDEEAHRQHLAHLEEIEQALDAEFGTVGSAADDDEAAADGGGNGTSGGDENSANVGRSGGGGAANKFRCIVCEKNFNTKNVLVSHQRSKKHRQMVELLRAHMRTEDQQLFFAGGEGAAAAEESGGTKNDGRGGGGETDEDEESDSSDHNQQGQRRGKKKRQRKQQRREAAAARRLEEEEREQQREDGEEQAQREEETGDGDERARCVAAEEKENNNSGNNSCGGREGEGDEIAAAAEEAESGNITVKKGAETAKKRKKGKRTDEQQRKTAAAAGGHEEQSKGPVHCECTSCGAEFESKTKLHAHLRDSGHATLKTVADKIGAAAADSATDSGGRRRRKKK</sequence>
<dbReference type="InterPro" id="IPR013087">
    <property type="entry name" value="Znf_C2H2_type"/>
</dbReference>
<feature type="compositionally biased region" description="Low complexity" evidence="5">
    <location>
        <begin position="438"/>
        <end position="447"/>
    </location>
</feature>
<dbReference type="SMART" id="SM00271">
    <property type="entry name" value="DnaJ"/>
    <property type="match status" value="1"/>
</dbReference>
<dbReference type="InterPro" id="IPR022755">
    <property type="entry name" value="Znf_C2H2_jaz"/>
</dbReference>
<dbReference type="InterPro" id="IPR054076">
    <property type="entry name" value="ZUO1-like_ZHD"/>
</dbReference>
<dbReference type="EMBL" id="JBICCN010000348">
    <property type="protein sequence ID" value="KAL3075783.1"/>
    <property type="molecule type" value="Genomic_DNA"/>
</dbReference>
<dbReference type="PROSITE" id="PS00028">
    <property type="entry name" value="ZINC_FINGER_C2H2_1"/>
    <property type="match status" value="2"/>
</dbReference>
<feature type="region of interest" description="Disordered" evidence="5">
    <location>
        <begin position="436"/>
        <end position="606"/>
    </location>
</feature>
<proteinExistence type="predicted"/>
<dbReference type="Gene3D" id="3.30.160.60">
    <property type="entry name" value="Classic Zinc Finger"/>
    <property type="match status" value="1"/>
</dbReference>
<dbReference type="SUPFAM" id="SSF57667">
    <property type="entry name" value="beta-beta-alpha zinc fingers"/>
    <property type="match status" value="1"/>
</dbReference>
<dbReference type="InterPro" id="IPR018253">
    <property type="entry name" value="DnaJ_domain_CS"/>
</dbReference>
<dbReference type="SMART" id="SM00355">
    <property type="entry name" value="ZnF_C2H2"/>
    <property type="match status" value="2"/>
</dbReference>
<dbReference type="Gene3D" id="1.10.287.110">
    <property type="entry name" value="DnaJ domain"/>
    <property type="match status" value="1"/>
</dbReference>
<dbReference type="GO" id="GO:0008270">
    <property type="term" value="F:zinc ion binding"/>
    <property type="evidence" value="ECO:0007669"/>
    <property type="project" value="UniProtKB-KW"/>
</dbReference>
<dbReference type="InterPro" id="IPR036236">
    <property type="entry name" value="Znf_C2H2_sf"/>
</dbReference>
<evidence type="ECO:0000313" key="8">
    <source>
        <dbReference type="EMBL" id="KAL3075783.1"/>
    </source>
</evidence>
<dbReference type="PROSITE" id="PS50157">
    <property type="entry name" value="ZINC_FINGER_C2H2_2"/>
    <property type="match status" value="2"/>
</dbReference>
<comment type="caution">
    <text evidence="8">The sequence shown here is derived from an EMBL/GenBank/DDBJ whole genome shotgun (WGS) entry which is preliminary data.</text>
</comment>